<dbReference type="Pfam" id="PF05593">
    <property type="entry name" value="RHS_repeat"/>
    <property type="match status" value="1"/>
</dbReference>
<organism evidence="5 6">
    <name type="scientific">Caballeronia pedi</name>
    <dbReference type="NCBI Taxonomy" id="1777141"/>
    <lineage>
        <taxon>Bacteria</taxon>
        <taxon>Pseudomonadati</taxon>
        <taxon>Pseudomonadota</taxon>
        <taxon>Betaproteobacteria</taxon>
        <taxon>Burkholderiales</taxon>
        <taxon>Burkholderiaceae</taxon>
        <taxon>Caballeronia</taxon>
    </lineage>
</organism>
<comment type="caution">
    <text evidence="5">The sequence shown here is derived from an EMBL/GenBank/DDBJ whole genome shotgun (WGS) entry which is preliminary data.</text>
</comment>
<evidence type="ECO:0000313" key="5">
    <source>
        <dbReference type="EMBL" id="SAK90076.1"/>
    </source>
</evidence>
<gene>
    <name evidence="5" type="ORF">AWB80_06375</name>
</gene>
<dbReference type="InterPro" id="IPR056823">
    <property type="entry name" value="TEN-like_YD-shell"/>
</dbReference>
<keyword evidence="6" id="KW-1185">Reference proteome</keyword>
<dbReference type="NCBIfam" id="TIGR03696">
    <property type="entry name" value="Rhs_assc_core"/>
    <property type="match status" value="1"/>
</dbReference>
<evidence type="ECO:0000313" key="6">
    <source>
        <dbReference type="Proteomes" id="UP000054911"/>
    </source>
</evidence>
<evidence type="ECO:0000259" key="4">
    <source>
        <dbReference type="Pfam" id="PF25023"/>
    </source>
</evidence>
<dbReference type="Gene3D" id="2.180.10.10">
    <property type="entry name" value="RHS repeat-associated core"/>
    <property type="match status" value="3"/>
</dbReference>
<evidence type="ECO:0000256" key="2">
    <source>
        <dbReference type="SAM" id="MobiDB-lite"/>
    </source>
</evidence>
<protein>
    <submittedName>
        <fullName evidence="5">Rhs family protein</fullName>
    </submittedName>
</protein>
<evidence type="ECO:0000259" key="3">
    <source>
        <dbReference type="Pfam" id="PF20148"/>
    </source>
</evidence>
<dbReference type="Pfam" id="PF25023">
    <property type="entry name" value="TEN_YD-shell"/>
    <property type="match status" value="1"/>
</dbReference>
<dbReference type="PANTHER" id="PTHR32305">
    <property type="match status" value="1"/>
</dbReference>
<dbReference type="STRING" id="1777141.AWB80_06375"/>
<keyword evidence="1" id="KW-0677">Repeat</keyword>
<dbReference type="SUPFAM" id="SSF101898">
    <property type="entry name" value="NHL repeat"/>
    <property type="match status" value="1"/>
</dbReference>
<reference evidence="5" key="1">
    <citation type="submission" date="2016-01" db="EMBL/GenBank/DDBJ databases">
        <authorList>
            <person name="Peeters C."/>
        </authorList>
    </citation>
    <scope>NUCLEOTIDE SEQUENCE [LARGE SCALE GENOMIC DNA]</scope>
    <source>
        <strain evidence="5">LMG 29323</strain>
    </source>
</reference>
<dbReference type="PANTHER" id="PTHR32305:SF15">
    <property type="entry name" value="PROTEIN RHSA-RELATED"/>
    <property type="match status" value="1"/>
</dbReference>
<feature type="domain" description="DUF6531" evidence="3">
    <location>
        <begin position="3"/>
        <end position="72"/>
    </location>
</feature>
<feature type="region of interest" description="Disordered" evidence="2">
    <location>
        <begin position="1045"/>
        <end position="1067"/>
    </location>
</feature>
<dbReference type="InterPro" id="IPR045351">
    <property type="entry name" value="DUF6531"/>
</dbReference>
<dbReference type="RefSeq" id="WP_061178691.1">
    <property type="nucleotide sequence ID" value="NZ_FCOE02000032.1"/>
</dbReference>
<dbReference type="AlphaFoldDB" id="A0A158D797"/>
<dbReference type="InterPro" id="IPR031325">
    <property type="entry name" value="RHS_repeat"/>
</dbReference>
<dbReference type="EMBL" id="FCOE02000032">
    <property type="protein sequence ID" value="SAK90076.1"/>
    <property type="molecule type" value="Genomic_DNA"/>
</dbReference>
<sequence length="1143" mass="128870">MCNVDVVTGELTRVSTDLVLTGAIPFEFSRMYSSSDGTPGPLGHGWRTSANLFLQWDEKGVAFHDEDGESVRLAVVSGEGRAQNEDASITLQKAGALLLLGRGDRKRYYFEAKPREKGLCRIDSIRDHNDRALTFRYGASGMLASVIDTVGREVLFRYDDAQRIVGIGLRANVEDAHVSLVRRFLYDAASDLVETMDQIGRITRYEYQDHLMTRETGPDGNGFYWVYDGSRRCVMSWLEGGVKLRRFRYDDRRGRVEVCDSLGQRTLYERDAGNRIVSVVDPIGRLVTHAYDASGLLIATTGGDAFGRAVSVFDERQNCLTVVRANGATARHFFNEANLPVRVEDDDGNVWLKEYDERDRLVHSITPGGFEWRFSYAEEGYVSRAINPCGHAIFQDRTRNAMRMRDEFGVLYQREYDAVGNMVALVDGAGRRTAFQYDAAGRRTGIVFPDGTASHCTYDAYDNIVTMTDPLGRTVRIDFDAGGMPVRETLSNGDAFELRYDTEQQLTGIVNLNGETASIWYDAVGRLRGITLFDGRTERYDYSDSDRLSQITRPSGRRIRIDYDDDGAVARRIASDGTTTSFAYRKGLLESASKGDIRFDRTFDFRMRMAGETQGAFQLAFAYDRIGNLLSIDASFGRSTRCDYDGRRRVVAIRDSALGDYRFVHDEVDLLRQTHFPGGARIENTFDIQDRLVQVEAFDAHGHQRLTLTYAYDAADRLVSETVMHAAEVRTTRYAYNHRDQVVTVSRLEEIVERYAYDANGNIVSSSRSGAAIIGPGDKLLQFGTTLFQYDDDGNLIERRDESGVTRFHYDAEYRLTRLSAPDGSVIEYAYDAIGRRVRKRSAGRETRFCWNGETVYREESDDGVVDYLFLPDSFVPLAFARDGHRLYCVMGQNCAPCALLDETGNLVWLRDSDVLGNEMAETPDTRCPTAYLGQYTETGSALRYNYHRYYDPRMGRFISTDPIGLSGGLNLYRFVSNTLTRIDPLGLFEIELSARCDWNKDQKAAFEEKVKRYTDAINKEIKKGNEGIFIKKCDRMAKNLRAEYEKCKSPEGPPQNKSPKDKGKPVDCKDDIDHIVDCQMGGPQSGDELCENLRPVNASVNRSLGSQVRNQLKDKNFKQALTAVSIVQRDCNGESVRTPDCV</sequence>
<accession>A0A158D797</accession>
<name>A0A158D797_9BURK</name>
<dbReference type="Proteomes" id="UP000054911">
    <property type="component" value="Unassembled WGS sequence"/>
</dbReference>
<dbReference type="Pfam" id="PF20148">
    <property type="entry name" value="DUF6531"/>
    <property type="match status" value="1"/>
</dbReference>
<proteinExistence type="predicted"/>
<dbReference type="InterPro" id="IPR006530">
    <property type="entry name" value="YD"/>
</dbReference>
<dbReference type="InterPro" id="IPR022385">
    <property type="entry name" value="Rhs_assc_core"/>
</dbReference>
<feature type="domain" description="Teneurin-like YD-shell" evidence="4">
    <location>
        <begin position="457"/>
        <end position="962"/>
    </location>
</feature>
<evidence type="ECO:0000256" key="1">
    <source>
        <dbReference type="ARBA" id="ARBA00022737"/>
    </source>
</evidence>
<dbReference type="InterPro" id="IPR050708">
    <property type="entry name" value="T6SS_VgrG/RHS"/>
</dbReference>
<dbReference type="NCBIfam" id="TIGR01643">
    <property type="entry name" value="YD_repeat_2x"/>
    <property type="match status" value="8"/>
</dbReference>